<protein>
    <recommendedName>
        <fullName evidence="3 13">Flagellar biosynthetic protein FlhB</fullName>
    </recommendedName>
</protein>
<comment type="function">
    <text evidence="12 13">Required for formation of the rod structure in the basal body of the flagellar apparatus. Together with FliI and FliH, may constitute the export apparatus of flagellin.</text>
</comment>
<dbReference type="GO" id="GO:0005886">
    <property type="term" value="C:plasma membrane"/>
    <property type="evidence" value="ECO:0007669"/>
    <property type="project" value="UniProtKB-SubCell"/>
</dbReference>
<evidence type="ECO:0000256" key="4">
    <source>
        <dbReference type="ARBA" id="ARBA00022448"/>
    </source>
</evidence>
<dbReference type="RefSeq" id="WP_051622913.1">
    <property type="nucleotide sequence ID" value="NZ_AP020335.1"/>
</dbReference>
<reference evidence="15 16" key="1">
    <citation type="submission" date="2014-04" db="EMBL/GenBank/DDBJ databases">
        <title>Draft genome sequence of Hydrogenovibrio marinus MH-110, a model organism for aerobic H2 metabolism.</title>
        <authorList>
            <person name="Cha H.J."/>
            <person name="Jo B.H."/>
            <person name="Hwang B.H."/>
        </authorList>
    </citation>
    <scope>NUCLEOTIDE SEQUENCE [LARGE SCALE GENOMIC DNA]</scope>
    <source>
        <strain evidence="15 16">MH-110</strain>
    </source>
</reference>
<evidence type="ECO:0000256" key="11">
    <source>
        <dbReference type="ARBA" id="ARBA00023225"/>
    </source>
</evidence>
<dbReference type="STRING" id="28885.EI16_00300"/>
<evidence type="ECO:0000256" key="14">
    <source>
        <dbReference type="SAM" id="MobiDB-lite"/>
    </source>
</evidence>
<dbReference type="PANTHER" id="PTHR30531">
    <property type="entry name" value="FLAGELLAR BIOSYNTHETIC PROTEIN FLHB"/>
    <property type="match status" value="1"/>
</dbReference>
<feature type="region of interest" description="Disordered" evidence="14">
    <location>
        <begin position="367"/>
        <end position="386"/>
    </location>
</feature>
<evidence type="ECO:0000313" key="16">
    <source>
        <dbReference type="Proteomes" id="UP000027341"/>
    </source>
</evidence>
<evidence type="ECO:0000256" key="3">
    <source>
        <dbReference type="ARBA" id="ARBA00021622"/>
    </source>
</evidence>
<evidence type="ECO:0000256" key="1">
    <source>
        <dbReference type="ARBA" id="ARBA00004651"/>
    </source>
</evidence>
<comment type="subcellular location">
    <subcellularLocation>
        <location evidence="1">Cell membrane</location>
        <topology evidence="1">Multi-pass membrane protein</topology>
    </subcellularLocation>
</comment>
<keyword evidence="15" id="KW-0282">Flagellum</keyword>
<feature type="compositionally biased region" description="Basic and acidic residues" evidence="14">
    <location>
        <begin position="371"/>
        <end position="386"/>
    </location>
</feature>
<comment type="caution">
    <text evidence="15">The sequence shown here is derived from an EMBL/GenBank/DDBJ whole genome shotgun (WGS) entry which is preliminary data.</text>
</comment>
<evidence type="ECO:0000256" key="6">
    <source>
        <dbReference type="ARBA" id="ARBA00022692"/>
    </source>
</evidence>
<dbReference type="InterPro" id="IPR006135">
    <property type="entry name" value="T3SS_substrate_exporter"/>
</dbReference>
<feature type="transmembrane region" description="Helical" evidence="13">
    <location>
        <begin position="34"/>
        <end position="55"/>
    </location>
</feature>
<feature type="transmembrane region" description="Helical" evidence="13">
    <location>
        <begin position="194"/>
        <end position="215"/>
    </location>
</feature>
<dbReference type="InterPro" id="IPR006136">
    <property type="entry name" value="FlhB"/>
</dbReference>
<dbReference type="Gene3D" id="3.40.1690.10">
    <property type="entry name" value="secretion proteins EscU"/>
    <property type="match status" value="1"/>
</dbReference>
<dbReference type="EMBL" id="JMIU01000001">
    <property type="protein sequence ID" value="KDN94793.1"/>
    <property type="molecule type" value="Genomic_DNA"/>
</dbReference>
<evidence type="ECO:0000256" key="13">
    <source>
        <dbReference type="RuleBase" id="RU364091"/>
    </source>
</evidence>
<evidence type="ECO:0000256" key="7">
    <source>
        <dbReference type="ARBA" id="ARBA00022795"/>
    </source>
</evidence>
<keyword evidence="7 13" id="KW-1005">Bacterial flagellum biogenesis</keyword>
<proteinExistence type="inferred from homology"/>
<evidence type="ECO:0000256" key="9">
    <source>
        <dbReference type="ARBA" id="ARBA00022989"/>
    </source>
</evidence>
<keyword evidence="8 13" id="KW-0653">Protein transport</keyword>
<sequence>MAENEDGTEKTEDPSDKKLREAREKGQVPRSRELSTLLMTLSAALFLYFFGHFMVVRFEEIMIQGFQLDRGHAYDIGLLTNRILGMALESIYMSLPFLTLMMLVAIVSPMLLGGWNFSTHALVPKLSKLNPISGIKRMFSMNALVELIKALLKFTLVSAVASYFLWHTYHEVVSIGMEPLKIAMEHSAKLVLEAFIFVSLSLIIIAAIDVPFQMYQHIKQLKMTKQEVKEEHKQQEGSPEVKGRIRQLQREMSQKRMMQRVPEADVVITNPTHFAVALKYDADEMQEPMVLAMGADFMATQIRTLATEHNIPLIEAPPLARALYYNAEVERPIPYDLFKAVAAVLAYVYQLRDGRMPQEMDFETLPIPEGMKTEQTSESRERELEE</sequence>
<evidence type="ECO:0000256" key="8">
    <source>
        <dbReference type="ARBA" id="ARBA00022927"/>
    </source>
</evidence>
<dbReference type="PANTHER" id="PTHR30531:SF12">
    <property type="entry name" value="FLAGELLAR BIOSYNTHETIC PROTEIN FLHB"/>
    <property type="match status" value="1"/>
</dbReference>
<comment type="similarity">
    <text evidence="2 13">Belongs to the type III secretion exporter family.</text>
</comment>
<feature type="transmembrane region" description="Helical" evidence="13">
    <location>
        <begin position="101"/>
        <end position="123"/>
    </location>
</feature>
<keyword evidence="4 13" id="KW-0813">Transport</keyword>
<feature type="compositionally biased region" description="Basic and acidic residues" evidence="14">
    <location>
        <begin position="7"/>
        <end position="27"/>
    </location>
</feature>
<name>A0A066ZLV7_HYDMR</name>
<keyword evidence="6 13" id="KW-0812">Transmembrane</keyword>
<feature type="transmembrane region" description="Helical" evidence="13">
    <location>
        <begin position="144"/>
        <end position="166"/>
    </location>
</feature>
<dbReference type="Pfam" id="PF01312">
    <property type="entry name" value="Bac_export_2"/>
    <property type="match status" value="1"/>
</dbReference>
<dbReference type="PRINTS" id="PR00950">
    <property type="entry name" value="TYPE3IMSPROT"/>
</dbReference>
<evidence type="ECO:0000256" key="12">
    <source>
        <dbReference type="ARBA" id="ARBA00025078"/>
    </source>
</evidence>
<evidence type="ECO:0000256" key="10">
    <source>
        <dbReference type="ARBA" id="ARBA00023136"/>
    </source>
</evidence>
<keyword evidence="15" id="KW-0966">Cell projection</keyword>
<evidence type="ECO:0000256" key="2">
    <source>
        <dbReference type="ARBA" id="ARBA00010690"/>
    </source>
</evidence>
<keyword evidence="11 13" id="KW-1006">Bacterial flagellum protein export</keyword>
<keyword evidence="15" id="KW-0969">Cilium</keyword>
<evidence type="ECO:0000256" key="5">
    <source>
        <dbReference type="ARBA" id="ARBA00022475"/>
    </source>
</evidence>
<accession>A0A066ZLV7</accession>
<evidence type="ECO:0000313" key="15">
    <source>
        <dbReference type="EMBL" id="KDN94793.1"/>
    </source>
</evidence>
<dbReference type="Proteomes" id="UP000027341">
    <property type="component" value="Unassembled WGS sequence"/>
</dbReference>
<keyword evidence="9 13" id="KW-1133">Transmembrane helix</keyword>
<keyword evidence="10 13" id="KW-0472">Membrane</keyword>
<dbReference type="Gene3D" id="6.10.250.2080">
    <property type="match status" value="1"/>
</dbReference>
<gene>
    <name evidence="13" type="primary">flhB</name>
    <name evidence="15" type="ORF">EI16_00300</name>
</gene>
<organism evidence="15 16">
    <name type="scientific">Hydrogenovibrio marinus</name>
    <dbReference type="NCBI Taxonomy" id="28885"/>
    <lineage>
        <taxon>Bacteria</taxon>
        <taxon>Pseudomonadati</taxon>
        <taxon>Pseudomonadota</taxon>
        <taxon>Gammaproteobacteria</taxon>
        <taxon>Thiotrichales</taxon>
        <taxon>Piscirickettsiaceae</taxon>
        <taxon>Hydrogenovibrio</taxon>
    </lineage>
</organism>
<dbReference type="NCBIfam" id="TIGR00328">
    <property type="entry name" value="flhB"/>
    <property type="match status" value="1"/>
</dbReference>
<dbReference type="InterPro" id="IPR029025">
    <property type="entry name" value="T3SS_substrate_exporter_C"/>
</dbReference>
<dbReference type="SUPFAM" id="SSF160544">
    <property type="entry name" value="EscU C-terminal domain-like"/>
    <property type="match status" value="1"/>
</dbReference>
<feature type="region of interest" description="Disordered" evidence="14">
    <location>
        <begin position="1"/>
        <end position="27"/>
    </location>
</feature>
<dbReference type="GO" id="GO:0044780">
    <property type="term" value="P:bacterial-type flagellum assembly"/>
    <property type="evidence" value="ECO:0007669"/>
    <property type="project" value="InterPro"/>
</dbReference>
<keyword evidence="16" id="KW-1185">Reference proteome</keyword>
<dbReference type="AlphaFoldDB" id="A0A066ZLV7"/>
<dbReference type="GO" id="GO:0009306">
    <property type="term" value="P:protein secretion"/>
    <property type="evidence" value="ECO:0007669"/>
    <property type="project" value="InterPro"/>
</dbReference>
<keyword evidence="5 13" id="KW-1003">Cell membrane</keyword>